<evidence type="ECO:0000313" key="3">
    <source>
        <dbReference type="Proteomes" id="UP000320333"/>
    </source>
</evidence>
<dbReference type="OrthoDB" id="2129362at2759"/>
<evidence type="ECO:0000313" key="2">
    <source>
        <dbReference type="EMBL" id="TPX68158.1"/>
    </source>
</evidence>
<organism evidence="2 3">
    <name type="scientific">Chytriomyces confervae</name>
    <dbReference type="NCBI Taxonomy" id="246404"/>
    <lineage>
        <taxon>Eukaryota</taxon>
        <taxon>Fungi</taxon>
        <taxon>Fungi incertae sedis</taxon>
        <taxon>Chytridiomycota</taxon>
        <taxon>Chytridiomycota incertae sedis</taxon>
        <taxon>Chytridiomycetes</taxon>
        <taxon>Chytridiales</taxon>
        <taxon>Chytriomycetaceae</taxon>
        <taxon>Chytriomyces</taxon>
    </lineage>
</organism>
<dbReference type="EMBL" id="QEAP01000365">
    <property type="protein sequence ID" value="TPX68158.1"/>
    <property type="molecule type" value="Genomic_DNA"/>
</dbReference>
<accession>A0A507EYA3</accession>
<feature type="domain" description="N-acetyltransferase" evidence="1">
    <location>
        <begin position="1"/>
        <end position="166"/>
    </location>
</feature>
<dbReference type="Pfam" id="PF13420">
    <property type="entry name" value="Acetyltransf_4"/>
    <property type="match status" value="1"/>
</dbReference>
<dbReference type="InterPro" id="IPR016181">
    <property type="entry name" value="Acyl_CoA_acyltransferase"/>
</dbReference>
<proteinExistence type="predicted"/>
<name>A0A507EYA3_9FUNG</name>
<comment type="caution">
    <text evidence="2">The sequence shown here is derived from an EMBL/GenBank/DDBJ whole genome shotgun (WGS) entry which is preliminary data.</text>
</comment>
<dbReference type="STRING" id="246404.A0A507EYA3"/>
<dbReference type="GO" id="GO:0016747">
    <property type="term" value="F:acyltransferase activity, transferring groups other than amino-acyl groups"/>
    <property type="evidence" value="ECO:0007669"/>
    <property type="project" value="InterPro"/>
</dbReference>
<protein>
    <recommendedName>
        <fullName evidence="1">N-acetyltransferase domain-containing protein</fullName>
    </recommendedName>
</protein>
<dbReference type="CDD" id="cd04301">
    <property type="entry name" value="NAT_SF"/>
    <property type="match status" value="1"/>
</dbReference>
<dbReference type="SUPFAM" id="SSF55729">
    <property type="entry name" value="Acyl-CoA N-acyltransferases (Nat)"/>
    <property type="match status" value="1"/>
</dbReference>
<evidence type="ECO:0000259" key="1">
    <source>
        <dbReference type="PROSITE" id="PS51186"/>
    </source>
</evidence>
<dbReference type="AlphaFoldDB" id="A0A507EYA3"/>
<dbReference type="Gene3D" id="3.40.630.30">
    <property type="match status" value="1"/>
</dbReference>
<reference evidence="2 3" key="1">
    <citation type="journal article" date="2019" name="Sci. Rep.">
        <title>Comparative genomics of chytrid fungi reveal insights into the obligate biotrophic and pathogenic lifestyle of Synchytrium endobioticum.</title>
        <authorList>
            <person name="van de Vossenberg B.T.L.H."/>
            <person name="Warris S."/>
            <person name="Nguyen H.D.T."/>
            <person name="van Gent-Pelzer M.P.E."/>
            <person name="Joly D.L."/>
            <person name="van de Geest H.C."/>
            <person name="Bonants P.J.M."/>
            <person name="Smith D.S."/>
            <person name="Levesque C.A."/>
            <person name="van der Lee T.A.J."/>
        </authorList>
    </citation>
    <scope>NUCLEOTIDE SEQUENCE [LARGE SCALE GENOMIC DNA]</scope>
    <source>
        <strain evidence="2 3">CBS 675.73</strain>
    </source>
</reference>
<dbReference type="PANTHER" id="PTHR43072">
    <property type="entry name" value="N-ACETYLTRANSFERASE"/>
    <property type="match status" value="1"/>
</dbReference>
<dbReference type="Proteomes" id="UP000320333">
    <property type="component" value="Unassembled WGS sequence"/>
</dbReference>
<gene>
    <name evidence="2" type="ORF">CcCBS67573_g07260</name>
</gene>
<dbReference type="PANTHER" id="PTHR43072:SF8">
    <property type="entry name" value="ACYLTRANSFERASE FABY-RELATED"/>
    <property type="match status" value="1"/>
</dbReference>
<keyword evidence="3" id="KW-1185">Reference proteome</keyword>
<dbReference type="InterPro" id="IPR000182">
    <property type="entry name" value="GNAT_dom"/>
</dbReference>
<sequence>MPIRNVNAATDAAAIAAIYAPFIADTIITFEEEPVSAAEMQKRIESIVASPLNYPYIVYENDDGKVIGYAYGSQFRVRNAYRFTVETSLYLDINEQGKGVGSLLYKELLKRLKDGGFHSALGVVSLPNEASQRLHEKFGFTKCCHLRESGFKFGKWIDVGMWELLLQDS</sequence>
<dbReference type="PROSITE" id="PS51186">
    <property type="entry name" value="GNAT"/>
    <property type="match status" value="1"/>
</dbReference>